<dbReference type="SUPFAM" id="SSF102114">
    <property type="entry name" value="Radical SAM enzymes"/>
    <property type="match status" value="1"/>
</dbReference>
<comment type="caution">
    <text evidence="15">The sequence shown here is derived from an EMBL/GenBank/DDBJ whole genome shotgun (WGS) entry which is preliminary data.</text>
</comment>
<evidence type="ECO:0000256" key="10">
    <source>
        <dbReference type="ARBA" id="ARBA00023004"/>
    </source>
</evidence>
<evidence type="ECO:0000256" key="11">
    <source>
        <dbReference type="ARBA" id="ARBA00023014"/>
    </source>
</evidence>
<dbReference type="PANTHER" id="PTHR30538">
    <property type="entry name" value="LYSINE 2,3-AMINOMUTASE-RELATED"/>
    <property type="match status" value="1"/>
</dbReference>
<keyword evidence="6" id="KW-0004">4Fe-4S</keyword>
<dbReference type="InterPro" id="IPR003739">
    <property type="entry name" value="Lys_aminomutase/Glu_NH3_mut"/>
</dbReference>
<keyword evidence="11" id="KW-0411">Iron-sulfur</keyword>
<dbReference type="InterPro" id="IPR007197">
    <property type="entry name" value="rSAM"/>
</dbReference>
<dbReference type="EMBL" id="BAABBN010000007">
    <property type="protein sequence ID" value="GAA3927303.1"/>
    <property type="molecule type" value="Genomic_DNA"/>
</dbReference>
<dbReference type="Proteomes" id="UP001501565">
    <property type="component" value="Unassembled WGS sequence"/>
</dbReference>
<keyword evidence="7" id="KW-0949">S-adenosyl-L-methionine</keyword>
<dbReference type="NCBIfam" id="TIGR00238">
    <property type="entry name" value="KamA family radical SAM protein"/>
    <property type="match status" value="1"/>
</dbReference>
<evidence type="ECO:0000256" key="8">
    <source>
        <dbReference type="ARBA" id="ARBA00022723"/>
    </source>
</evidence>
<evidence type="ECO:0000313" key="16">
    <source>
        <dbReference type="Proteomes" id="UP001501565"/>
    </source>
</evidence>
<evidence type="ECO:0000256" key="2">
    <source>
        <dbReference type="ARBA" id="ARBA00001933"/>
    </source>
</evidence>
<protein>
    <recommendedName>
        <fullName evidence="5">L-lysine 2,3-aminomutase</fullName>
    </recommendedName>
    <alternativeName>
        <fullName evidence="13">EF-P post-translational modification enzyme B</fullName>
    </alternativeName>
</protein>
<sequence length="335" mass="37840">MKLILSDSDTRPQWKQQLSNSIVSVHKLLAILEINPSTLNLSEQANQQFSLRVPLPFVEKMTKGDPNDPLLLQVLPVLAEEEQSPGFSLDPLQEANANPVPGLIHKYKNRVLLIGAQTCAINCRYCFRRHFPYQENRIGSKDIESIIQYITQHTELDEVILSGGDPLANNDKTLNQLISQLNNIKHLKRLRIHTRLPVVIPARINQDLINWVNQSRLPITFVIHVNHPNEVDSALADAMAKLRATGNMVLNQSVILKGINDNAKTLIRLSEKLFEAGVMPYYLNVLDRVQGSAHFEVTEAEALQLIEQMMINTSGYLVPKLVRESAEIPYKMPIK</sequence>
<evidence type="ECO:0000256" key="7">
    <source>
        <dbReference type="ARBA" id="ARBA00022691"/>
    </source>
</evidence>
<comment type="cofactor">
    <cofactor evidence="3">
        <name>[4Fe-4S] cluster</name>
        <dbReference type="ChEBI" id="CHEBI:49883"/>
    </cofactor>
</comment>
<evidence type="ECO:0000256" key="3">
    <source>
        <dbReference type="ARBA" id="ARBA00001966"/>
    </source>
</evidence>
<comment type="similarity">
    <text evidence="4">Belongs to the radical SAM superfamily. KamA family.</text>
</comment>
<comment type="cofactor">
    <cofactor evidence="2">
        <name>pyridoxal 5'-phosphate</name>
        <dbReference type="ChEBI" id="CHEBI:597326"/>
    </cofactor>
</comment>
<comment type="catalytic activity">
    <reaction evidence="1">
        <text>L-lysine = D-beta-lysine</text>
        <dbReference type="Rhea" id="RHEA:44148"/>
        <dbReference type="ChEBI" id="CHEBI:32551"/>
        <dbReference type="ChEBI" id="CHEBI:84138"/>
    </reaction>
</comment>
<evidence type="ECO:0000256" key="4">
    <source>
        <dbReference type="ARBA" id="ARBA00008703"/>
    </source>
</evidence>
<evidence type="ECO:0000256" key="6">
    <source>
        <dbReference type="ARBA" id="ARBA00022485"/>
    </source>
</evidence>
<dbReference type="InterPro" id="IPR058240">
    <property type="entry name" value="rSAM_sf"/>
</dbReference>
<keyword evidence="8" id="KW-0479">Metal-binding</keyword>
<evidence type="ECO:0000313" key="15">
    <source>
        <dbReference type="EMBL" id="GAA3927303.1"/>
    </source>
</evidence>
<dbReference type="Gene3D" id="3.20.20.70">
    <property type="entry name" value="Aldolase class I"/>
    <property type="match status" value="1"/>
</dbReference>
<reference evidence="16" key="1">
    <citation type="journal article" date="2019" name="Int. J. Syst. Evol. Microbiol.">
        <title>The Global Catalogue of Microorganisms (GCM) 10K type strain sequencing project: providing services to taxonomists for standard genome sequencing and annotation.</title>
        <authorList>
            <consortium name="The Broad Institute Genomics Platform"/>
            <consortium name="The Broad Institute Genome Sequencing Center for Infectious Disease"/>
            <person name="Wu L."/>
            <person name="Ma J."/>
        </authorList>
    </citation>
    <scope>NUCLEOTIDE SEQUENCE [LARGE SCALE GENOMIC DNA]</scope>
    <source>
        <strain evidence="16">JCM 17551</strain>
    </source>
</reference>
<proteinExistence type="inferred from homology"/>
<evidence type="ECO:0000256" key="1">
    <source>
        <dbReference type="ARBA" id="ARBA00001352"/>
    </source>
</evidence>
<evidence type="ECO:0000256" key="9">
    <source>
        <dbReference type="ARBA" id="ARBA00022898"/>
    </source>
</evidence>
<gene>
    <name evidence="15" type="primary">epmB</name>
    <name evidence="15" type="ORF">GCM10022277_24460</name>
</gene>
<evidence type="ECO:0000256" key="5">
    <source>
        <dbReference type="ARBA" id="ARBA00022363"/>
    </source>
</evidence>
<dbReference type="CDD" id="cd01335">
    <property type="entry name" value="Radical_SAM"/>
    <property type="match status" value="1"/>
</dbReference>
<dbReference type="InterPro" id="IPR013785">
    <property type="entry name" value="Aldolase_TIM"/>
</dbReference>
<keyword evidence="16" id="KW-1185">Reference proteome</keyword>
<dbReference type="NCBIfam" id="TIGR03821">
    <property type="entry name" value="EFP_modif_epmB"/>
    <property type="match status" value="1"/>
</dbReference>
<feature type="domain" description="Radical SAM core" evidence="14">
    <location>
        <begin position="105"/>
        <end position="320"/>
    </location>
</feature>
<dbReference type="SFLD" id="SFLDF00314">
    <property type="entry name" value="L-lysine_2_3-aminomutase_(yjeK"/>
    <property type="match status" value="1"/>
</dbReference>
<dbReference type="InterPro" id="IPR022462">
    <property type="entry name" value="EpmB"/>
</dbReference>
<keyword evidence="12" id="KW-0413">Isomerase</keyword>
<dbReference type="PIRSF" id="PIRSF004911">
    <property type="entry name" value="DUF160"/>
    <property type="match status" value="1"/>
</dbReference>
<keyword evidence="10" id="KW-0408">Iron</keyword>
<evidence type="ECO:0000256" key="12">
    <source>
        <dbReference type="ARBA" id="ARBA00023235"/>
    </source>
</evidence>
<keyword evidence="9" id="KW-0663">Pyridoxal phosphate</keyword>
<dbReference type="RefSeq" id="WP_344798817.1">
    <property type="nucleotide sequence ID" value="NZ_BAABBN010000007.1"/>
</dbReference>
<dbReference type="Pfam" id="PF04055">
    <property type="entry name" value="Radical_SAM"/>
    <property type="match status" value="1"/>
</dbReference>
<dbReference type="PANTHER" id="PTHR30538:SF1">
    <property type="entry name" value="L-LYSINE 2,3-AMINOMUTASE"/>
    <property type="match status" value="1"/>
</dbReference>
<organism evidence="15 16">
    <name type="scientific">Litoribacillus peritrichatus</name>
    <dbReference type="NCBI Taxonomy" id="718191"/>
    <lineage>
        <taxon>Bacteria</taxon>
        <taxon>Pseudomonadati</taxon>
        <taxon>Pseudomonadota</taxon>
        <taxon>Gammaproteobacteria</taxon>
        <taxon>Oceanospirillales</taxon>
        <taxon>Oceanospirillaceae</taxon>
        <taxon>Litoribacillus</taxon>
    </lineage>
</organism>
<name>A0ABP7MP56_9GAMM</name>
<dbReference type="PROSITE" id="PS51918">
    <property type="entry name" value="RADICAL_SAM"/>
    <property type="match status" value="1"/>
</dbReference>
<evidence type="ECO:0000256" key="13">
    <source>
        <dbReference type="ARBA" id="ARBA00030756"/>
    </source>
</evidence>
<dbReference type="SFLD" id="SFLDG01070">
    <property type="entry name" value="PLP-dependent"/>
    <property type="match status" value="1"/>
</dbReference>
<dbReference type="SFLD" id="SFLDS00029">
    <property type="entry name" value="Radical_SAM"/>
    <property type="match status" value="1"/>
</dbReference>
<evidence type="ECO:0000259" key="14">
    <source>
        <dbReference type="PROSITE" id="PS51918"/>
    </source>
</evidence>
<accession>A0ABP7MP56</accession>